<dbReference type="InterPro" id="IPR022234">
    <property type="entry name" value="DUF3759"/>
</dbReference>
<organism evidence="1 3">
    <name type="scientific">Rhizophagus clarus</name>
    <dbReference type="NCBI Taxonomy" id="94130"/>
    <lineage>
        <taxon>Eukaryota</taxon>
        <taxon>Fungi</taxon>
        <taxon>Fungi incertae sedis</taxon>
        <taxon>Mucoromycota</taxon>
        <taxon>Glomeromycotina</taxon>
        <taxon>Glomeromycetes</taxon>
        <taxon>Glomerales</taxon>
        <taxon>Glomeraceae</taxon>
        <taxon>Rhizophagus</taxon>
    </lineage>
</organism>
<reference evidence="1 3" key="1">
    <citation type="submission" date="2017-11" db="EMBL/GenBank/DDBJ databases">
        <title>The genome of Rhizophagus clarus HR1 reveals common genetic basis of auxotrophy among arbuscular mycorrhizal fungi.</title>
        <authorList>
            <person name="Kobayashi Y."/>
        </authorList>
    </citation>
    <scope>NUCLEOTIDE SEQUENCE [LARGE SCALE GENOMIC DNA]</scope>
    <source>
        <strain evidence="1 3">HR1</strain>
    </source>
</reference>
<dbReference type="STRING" id="94130.A0A2Z6Q1E7"/>
<dbReference type="EMBL" id="BLAL01000242">
    <property type="protein sequence ID" value="GES95337.1"/>
    <property type="molecule type" value="Genomic_DNA"/>
</dbReference>
<sequence length="109" mass="12166">MGLFDSLNNSSAEDYHEKIYGEKKHEGQLSHELIAGAAGFEAYKAYEKKCAKEGHPANHALAKEMMAGIAAAEVDKIFETKGLDYIDREEAKHQAKQAAKKLYTDNYEN</sequence>
<reference evidence="2" key="2">
    <citation type="submission" date="2019-10" db="EMBL/GenBank/DDBJ databases">
        <title>Conservation and host-specific expression of non-tandemly repeated heterogenous ribosome RNA gene in arbuscular mycorrhizal fungi.</title>
        <authorList>
            <person name="Maeda T."/>
            <person name="Kobayashi Y."/>
            <person name="Nakagawa T."/>
            <person name="Ezawa T."/>
            <person name="Yamaguchi K."/>
            <person name="Bino T."/>
            <person name="Nishimoto Y."/>
            <person name="Shigenobu S."/>
            <person name="Kawaguchi M."/>
        </authorList>
    </citation>
    <scope>NUCLEOTIDE SEQUENCE</scope>
    <source>
        <strain evidence="2">HR1</strain>
    </source>
</reference>
<dbReference type="PANTHER" id="PTHR37450">
    <property type="entry name" value="CIPC PROTEIN"/>
    <property type="match status" value="1"/>
</dbReference>
<accession>A0A2Z6Q1E7</accession>
<keyword evidence="3" id="KW-1185">Reference proteome</keyword>
<dbReference type="OrthoDB" id="9895617at2759"/>
<evidence type="ECO:0000313" key="2">
    <source>
        <dbReference type="EMBL" id="GES95337.1"/>
    </source>
</evidence>
<name>A0A2Z6Q1E7_9GLOM</name>
<dbReference type="AlphaFoldDB" id="A0A2Z6Q1E7"/>
<dbReference type="Pfam" id="PF12585">
    <property type="entry name" value="DUF3759"/>
    <property type="match status" value="1"/>
</dbReference>
<evidence type="ECO:0000313" key="3">
    <source>
        <dbReference type="Proteomes" id="UP000247702"/>
    </source>
</evidence>
<gene>
    <name evidence="2" type="ORF">RCL2_002201100</name>
    <name evidence="1" type="ORF">RclHR1_10390005</name>
</gene>
<comment type="caution">
    <text evidence="1">The sequence shown here is derived from an EMBL/GenBank/DDBJ whole genome shotgun (WGS) entry which is preliminary data.</text>
</comment>
<dbReference type="Proteomes" id="UP000615446">
    <property type="component" value="Unassembled WGS sequence"/>
</dbReference>
<evidence type="ECO:0000313" key="1">
    <source>
        <dbReference type="EMBL" id="GBB83693.1"/>
    </source>
</evidence>
<protein>
    <submittedName>
        <fullName evidence="2">DUF3759 domain-containing protein</fullName>
    </submittedName>
</protein>
<dbReference type="PANTHER" id="PTHR37450:SF1">
    <property type="entry name" value="CIPC PROTEIN"/>
    <property type="match status" value="1"/>
</dbReference>
<dbReference type="EMBL" id="BEXD01000046">
    <property type="protein sequence ID" value="GBB83693.1"/>
    <property type="molecule type" value="Genomic_DNA"/>
</dbReference>
<dbReference type="Proteomes" id="UP000247702">
    <property type="component" value="Unassembled WGS sequence"/>
</dbReference>
<proteinExistence type="predicted"/>